<gene>
    <name evidence="1" type="ORF">Acj9p146</name>
</gene>
<dbReference type="Proteomes" id="UP000008731">
    <property type="component" value="Segment"/>
</dbReference>
<keyword evidence="2" id="KW-1185">Reference proteome</keyword>
<dbReference type="EMBL" id="HM004124">
    <property type="protein sequence ID" value="ADG60046.1"/>
    <property type="molecule type" value="Genomic_DNA"/>
</dbReference>
<dbReference type="OrthoDB" id="9398at10239"/>
<sequence length="188" mass="21420">MTTITRALVTLKHGKDQFTEALREARFSGVFRNGTEISTGTDTAKFKEASRKTVQSLTDKLEAEFELRRKVNKANATTMVKIGDKEMTIADALTYRTHILPQLKALHQRLVKDLAANRALYTNTEREYDMKLSKSQNDEDLKVLLEKREKPSILDTEAEIAKLKTQIDFFGLEFDAILTEKNPLIVID</sequence>
<reference evidence="1 2" key="1">
    <citation type="journal article" date="2010" name="Virol. J.">
        <title>Genomes of the T4-related bacteriophages as windows on microbial genome evolution.</title>
        <authorList>
            <person name="Petrov V.M."/>
            <person name="Ratnayaka S."/>
            <person name="Nolan J.M."/>
            <person name="Miller E.S."/>
            <person name="Karam J.D."/>
        </authorList>
    </citation>
    <scope>NUCLEOTIDE SEQUENCE [LARGE SCALE GENOMIC DNA]</scope>
</reference>
<name>E5EPT0_9CAUD</name>
<dbReference type="RefSeq" id="YP_004010283.1">
    <property type="nucleotide sequence ID" value="NC_014663.1"/>
</dbReference>
<protein>
    <submittedName>
        <fullName evidence="1">Uncharacterized protein</fullName>
    </submittedName>
</protein>
<proteinExistence type="predicted"/>
<accession>E5EPT0</accession>
<evidence type="ECO:0000313" key="1">
    <source>
        <dbReference type="EMBL" id="ADG60046.1"/>
    </source>
</evidence>
<organism evidence="1 2">
    <name type="scientific">Acinetobacter phage Acj9</name>
    <dbReference type="NCBI Taxonomy" id="760939"/>
    <lineage>
        <taxon>Viruses</taxon>
        <taxon>Duplodnaviria</taxon>
        <taxon>Heunggongvirae</taxon>
        <taxon>Uroviricota</taxon>
        <taxon>Caudoviricetes</taxon>
        <taxon>Pantevenvirales</taxon>
        <taxon>Straboviridae</taxon>
        <taxon>Twarogvirinae</taxon>
        <taxon>Acajnonavirus</taxon>
        <taxon>Acajnonavirus acj9</taxon>
    </lineage>
</organism>
<evidence type="ECO:0000313" key="2">
    <source>
        <dbReference type="Proteomes" id="UP000008731"/>
    </source>
</evidence>
<dbReference type="GeneID" id="9926701"/>
<dbReference type="KEGG" id="vg:9926701"/>